<protein>
    <recommendedName>
        <fullName evidence="1">Probable transposase IS891/IS1136/IS1341 domain-containing protein</fullName>
    </recommendedName>
</protein>
<name>A0A8J3MW25_9CHLR</name>
<evidence type="ECO:0000259" key="1">
    <source>
        <dbReference type="Pfam" id="PF01385"/>
    </source>
</evidence>
<evidence type="ECO:0000313" key="2">
    <source>
        <dbReference type="EMBL" id="GHO49930.1"/>
    </source>
</evidence>
<organism evidence="2 3">
    <name type="scientific">Ktedonospora formicarum</name>
    <dbReference type="NCBI Taxonomy" id="2778364"/>
    <lineage>
        <taxon>Bacteria</taxon>
        <taxon>Bacillati</taxon>
        <taxon>Chloroflexota</taxon>
        <taxon>Ktedonobacteria</taxon>
        <taxon>Ktedonobacterales</taxon>
        <taxon>Ktedonobacteraceae</taxon>
        <taxon>Ktedonospora</taxon>
    </lineage>
</organism>
<comment type="caution">
    <text evidence="2">The sequence shown here is derived from an EMBL/GenBank/DDBJ whole genome shotgun (WGS) entry which is preliminary data.</text>
</comment>
<sequence length="99" mass="11301">MARLHRKVRNQRNDSLHQWSRCLVNTYETVVFEGIVPANLSKRVQPKKDEETGKYLPNGARAKSGFNTSILDAGWSQFIIFCEYKAEDAGTQVVFVNPK</sequence>
<keyword evidence="3" id="KW-1185">Reference proteome</keyword>
<dbReference type="Proteomes" id="UP000612362">
    <property type="component" value="Unassembled WGS sequence"/>
</dbReference>
<reference evidence="2" key="1">
    <citation type="submission" date="2020-10" db="EMBL/GenBank/DDBJ databases">
        <title>Taxonomic study of unclassified bacteria belonging to the class Ktedonobacteria.</title>
        <authorList>
            <person name="Yabe S."/>
            <person name="Wang C.M."/>
            <person name="Zheng Y."/>
            <person name="Sakai Y."/>
            <person name="Cavaletti L."/>
            <person name="Monciardini P."/>
            <person name="Donadio S."/>
        </authorList>
    </citation>
    <scope>NUCLEOTIDE SEQUENCE</scope>
    <source>
        <strain evidence="2">SOSP1-1</strain>
    </source>
</reference>
<gene>
    <name evidence="2" type="ORF">KSX_80930</name>
</gene>
<dbReference type="InterPro" id="IPR001959">
    <property type="entry name" value="Transposase"/>
</dbReference>
<feature type="domain" description="Probable transposase IS891/IS1136/IS1341" evidence="1">
    <location>
        <begin position="1"/>
        <end position="42"/>
    </location>
</feature>
<dbReference type="EMBL" id="BNJF01000006">
    <property type="protein sequence ID" value="GHO49930.1"/>
    <property type="molecule type" value="Genomic_DNA"/>
</dbReference>
<evidence type="ECO:0000313" key="3">
    <source>
        <dbReference type="Proteomes" id="UP000612362"/>
    </source>
</evidence>
<dbReference type="AlphaFoldDB" id="A0A8J3MW25"/>
<dbReference type="Pfam" id="PF01385">
    <property type="entry name" value="OrfB_IS605"/>
    <property type="match status" value="1"/>
</dbReference>
<accession>A0A8J3MW25</accession>
<proteinExistence type="predicted"/>